<protein>
    <submittedName>
        <fullName evidence="2">Uncharacterized protein</fullName>
    </submittedName>
</protein>
<keyword evidence="1" id="KW-0812">Transmembrane</keyword>
<dbReference type="PANTHER" id="PTHR48424:SF3">
    <property type="entry name" value="DYNEIN LIGHT CHAIN-RELATED"/>
    <property type="match status" value="1"/>
</dbReference>
<accession>A0A3P6TQA7</accession>
<keyword evidence="3" id="KW-1185">Reference proteome</keyword>
<sequence length="91" mass="9757">MIPLKYLPAKVAANNAMPSWVVLLVEFLLYVSSNVLLNVEFGHSGFTGLNGIFLHIAAHIGIFDNSLVARHGNKDQTMGGKSLKVGGADSY</sequence>
<keyword evidence="1" id="KW-0472">Membrane</keyword>
<dbReference type="AlphaFoldDB" id="A0A3P6TQA7"/>
<evidence type="ECO:0000256" key="1">
    <source>
        <dbReference type="SAM" id="Phobius"/>
    </source>
</evidence>
<proteinExistence type="predicted"/>
<evidence type="ECO:0000313" key="2">
    <source>
        <dbReference type="EMBL" id="VDK85523.1"/>
    </source>
</evidence>
<dbReference type="EMBL" id="UYRU01044140">
    <property type="protein sequence ID" value="VDK85523.1"/>
    <property type="molecule type" value="Genomic_DNA"/>
</dbReference>
<reference evidence="2 3" key="1">
    <citation type="submission" date="2018-11" db="EMBL/GenBank/DDBJ databases">
        <authorList>
            <consortium name="Pathogen Informatics"/>
        </authorList>
    </citation>
    <scope>NUCLEOTIDE SEQUENCE [LARGE SCALE GENOMIC DNA]</scope>
</reference>
<dbReference type="Proteomes" id="UP000281553">
    <property type="component" value="Unassembled WGS sequence"/>
</dbReference>
<feature type="transmembrane region" description="Helical" evidence="1">
    <location>
        <begin position="20"/>
        <end position="39"/>
    </location>
</feature>
<evidence type="ECO:0000313" key="3">
    <source>
        <dbReference type="Proteomes" id="UP000281553"/>
    </source>
</evidence>
<gene>
    <name evidence="2" type="ORF">DILT_LOCUS3724</name>
</gene>
<keyword evidence="1" id="KW-1133">Transmembrane helix</keyword>
<dbReference type="PANTHER" id="PTHR48424">
    <property type="entry name" value="DYNEIN LIGHT CHAIN-RELATED"/>
    <property type="match status" value="1"/>
</dbReference>
<organism evidence="2 3">
    <name type="scientific">Dibothriocephalus latus</name>
    <name type="common">Fish tapeworm</name>
    <name type="synonym">Diphyllobothrium latum</name>
    <dbReference type="NCBI Taxonomy" id="60516"/>
    <lineage>
        <taxon>Eukaryota</taxon>
        <taxon>Metazoa</taxon>
        <taxon>Spiralia</taxon>
        <taxon>Lophotrochozoa</taxon>
        <taxon>Platyhelminthes</taxon>
        <taxon>Cestoda</taxon>
        <taxon>Eucestoda</taxon>
        <taxon>Diphyllobothriidea</taxon>
        <taxon>Diphyllobothriidae</taxon>
        <taxon>Dibothriocephalus</taxon>
    </lineage>
</organism>
<name>A0A3P6TQA7_DIBLA</name>